<reference evidence="2 3" key="1">
    <citation type="submission" date="2021-02" db="EMBL/GenBank/DDBJ databases">
        <title>Plant Genome Project.</title>
        <authorList>
            <person name="Zhang R.-G."/>
        </authorList>
    </citation>
    <scope>NUCLEOTIDE SEQUENCE [LARGE SCALE GENOMIC DNA]</scope>
    <source>
        <tissue evidence="2">Leaves</tissue>
    </source>
</reference>
<gene>
    <name evidence="2" type="ORF">JRO89_XS03G0098700</name>
</gene>
<dbReference type="InterPro" id="IPR027417">
    <property type="entry name" value="P-loop_NTPase"/>
</dbReference>
<comment type="caution">
    <text evidence="2">The sequence shown here is derived from an EMBL/GenBank/DDBJ whole genome shotgun (WGS) entry which is preliminary data.</text>
</comment>
<dbReference type="PANTHER" id="PTHR10887:SF538">
    <property type="entry name" value="HELICASE MAGATAMA 3-RELATED"/>
    <property type="match status" value="1"/>
</dbReference>
<evidence type="ECO:0000313" key="2">
    <source>
        <dbReference type="EMBL" id="KAH7573244.1"/>
    </source>
</evidence>
<protein>
    <recommendedName>
        <fullName evidence="1">DNA2/NAM7 helicase helicase domain-containing protein</fullName>
    </recommendedName>
</protein>
<dbReference type="Proteomes" id="UP000827721">
    <property type="component" value="Unassembled WGS sequence"/>
</dbReference>
<dbReference type="Pfam" id="PF13086">
    <property type="entry name" value="AAA_11"/>
    <property type="match status" value="2"/>
</dbReference>
<keyword evidence="3" id="KW-1185">Reference proteome</keyword>
<sequence>MASNPAHSITESRCTLFSLWLFALDFGHESHRRSVARHCRSPKLLCRSPPVTSLFALRRTSLATAVVDLPLSTLTLCSRLVFRKKAQQQQQEDMGVEKEKPQEEASIIRFYKMVLGWDYFRLLNESNKINKNNEKKREAELGLKVVKDTYNDVDDYLATFEPLLFEEVKAQIIQNKDDEEGQEWKLRLVTECSEADEFHLPSVTYEANEGESISPNDLLLLSREQFKEGAKIFPTTYAFALVEHSQANSLRLRMYLAGEVMHINKDIVKSQRLLNMRSLITSSVSTVEKRVYSLKICSLSTIVREYIALRSIDSLPFKDLILTATEKVSGSQDQSWKIPGPLHEHIKENHNVSQLEAIYEGLSRKPFVLIQGPPGTGKTQTILGLLSAILHATPARMHSKYNHWVRASPWLVGANPRDNIMPVDGDDGFFPTTGNDLKPEVVNSSCKYRLRVLVCAPSNSALDEIVLRLLNIGVRDENVRAYTPKIVRIGLKAHHSVNSVAMDHLVEQKRDDSAADKQKLGGTRKDKDSIRSAILNEAVIVCSTLSFSGSSLLSKLNHGFDIVIIDEAAQAVEPATLVPLVTGCKQVFLVGDPVQLPATVISPVAERFG</sequence>
<dbReference type="InterPro" id="IPR045055">
    <property type="entry name" value="DNA2/NAM7-like"/>
</dbReference>
<dbReference type="EMBL" id="JAFEMO010000003">
    <property type="protein sequence ID" value="KAH7573244.1"/>
    <property type="molecule type" value="Genomic_DNA"/>
</dbReference>
<name>A0ABQ8I9C9_9ROSI</name>
<organism evidence="2 3">
    <name type="scientific">Xanthoceras sorbifolium</name>
    <dbReference type="NCBI Taxonomy" id="99658"/>
    <lineage>
        <taxon>Eukaryota</taxon>
        <taxon>Viridiplantae</taxon>
        <taxon>Streptophyta</taxon>
        <taxon>Embryophyta</taxon>
        <taxon>Tracheophyta</taxon>
        <taxon>Spermatophyta</taxon>
        <taxon>Magnoliopsida</taxon>
        <taxon>eudicotyledons</taxon>
        <taxon>Gunneridae</taxon>
        <taxon>Pentapetalae</taxon>
        <taxon>rosids</taxon>
        <taxon>malvids</taxon>
        <taxon>Sapindales</taxon>
        <taxon>Sapindaceae</taxon>
        <taxon>Xanthoceroideae</taxon>
        <taxon>Xanthoceras</taxon>
    </lineage>
</organism>
<proteinExistence type="predicted"/>
<feature type="domain" description="DNA2/NAM7 helicase helicase" evidence="1">
    <location>
        <begin position="524"/>
        <end position="602"/>
    </location>
</feature>
<dbReference type="CDD" id="cd18042">
    <property type="entry name" value="DEXXQc_SETX"/>
    <property type="match status" value="1"/>
</dbReference>
<dbReference type="SUPFAM" id="SSF52540">
    <property type="entry name" value="P-loop containing nucleoside triphosphate hydrolases"/>
    <property type="match status" value="1"/>
</dbReference>
<feature type="domain" description="DNA2/NAM7 helicase helicase" evidence="1">
    <location>
        <begin position="351"/>
        <end position="514"/>
    </location>
</feature>
<dbReference type="Gene3D" id="3.40.50.300">
    <property type="entry name" value="P-loop containing nucleotide triphosphate hydrolases"/>
    <property type="match status" value="1"/>
</dbReference>
<evidence type="ECO:0000313" key="3">
    <source>
        <dbReference type="Proteomes" id="UP000827721"/>
    </source>
</evidence>
<dbReference type="PANTHER" id="PTHR10887">
    <property type="entry name" value="DNA2/NAM7 HELICASE FAMILY"/>
    <property type="match status" value="1"/>
</dbReference>
<dbReference type="InterPro" id="IPR041677">
    <property type="entry name" value="DNA2/NAM7_AAA_11"/>
</dbReference>
<evidence type="ECO:0000259" key="1">
    <source>
        <dbReference type="Pfam" id="PF13086"/>
    </source>
</evidence>
<accession>A0ABQ8I9C9</accession>